<keyword evidence="9" id="KW-1185">Reference proteome</keyword>
<feature type="transmembrane region" description="Helical" evidence="6">
    <location>
        <begin position="306"/>
        <end position="325"/>
    </location>
</feature>
<dbReference type="Proteomes" id="UP001418222">
    <property type="component" value="Unassembled WGS sequence"/>
</dbReference>
<feature type="transmembrane region" description="Helical" evidence="6">
    <location>
        <begin position="180"/>
        <end position="203"/>
    </location>
</feature>
<evidence type="ECO:0000256" key="2">
    <source>
        <dbReference type="ARBA" id="ARBA00007635"/>
    </source>
</evidence>
<organism evidence="8 9">
    <name type="scientific">Platanthera zijinensis</name>
    <dbReference type="NCBI Taxonomy" id="2320716"/>
    <lineage>
        <taxon>Eukaryota</taxon>
        <taxon>Viridiplantae</taxon>
        <taxon>Streptophyta</taxon>
        <taxon>Embryophyta</taxon>
        <taxon>Tracheophyta</taxon>
        <taxon>Spermatophyta</taxon>
        <taxon>Magnoliopsida</taxon>
        <taxon>Liliopsida</taxon>
        <taxon>Asparagales</taxon>
        <taxon>Orchidaceae</taxon>
        <taxon>Orchidoideae</taxon>
        <taxon>Orchideae</taxon>
        <taxon>Orchidinae</taxon>
        <taxon>Platanthera</taxon>
    </lineage>
</organism>
<dbReference type="SUPFAM" id="SSF103481">
    <property type="entry name" value="Multidrug resistance efflux transporter EmrE"/>
    <property type="match status" value="2"/>
</dbReference>
<feature type="transmembrane region" description="Helical" evidence="6">
    <location>
        <begin position="251"/>
        <end position="272"/>
    </location>
</feature>
<feature type="transmembrane region" description="Helical" evidence="6">
    <location>
        <begin position="279"/>
        <end position="300"/>
    </location>
</feature>
<accession>A0AAP0FT47</accession>
<keyword evidence="4 6" id="KW-1133">Transmembrane helix</keyword>
<evidence type="ECO:0000256" key="1">
    <source>
        <dbReference type="ARBA" id="ARBA00004141"/>
    </source>
</evidence>
<evidence type="ECO:0000259" key="7">
    <source>
        <dbReference type="Pfam" id="PF00892"/>
    </source>
</evidence>
<sequence>MGRESEVSAKLKLLLAVLFLHLCFAGSQIVLRTALNFGVSKVVLLVYRNIIAVVVLAPFAYFLEKKDRPTLTFSLLIQLFLLSFCGITLNQGLYVLGMYYLSPTYVSAIQNSLPAFTFAVAAALRVEQVKINEKYGIAKVLGTFICIGGATIITLYKGLPLFQTQTHHNTLGALSSSGHILNWTLGCVYIVGNCLAWSSWLVLQVPMLKRYPARLSFTTLVCFFGLVQFLCIAVFVETDIERWKIHSKGELFTILYIGVVGTGIGFSLQAWCIDRGGPLLVVVFQPLQTVLVAIMVFIFFGDKLYSGGLIGFILIITGLYTVLWGKSEQSKAESMETNNLTNHLLEHERTEII</sequence>
<feature type="transmembrane region" description="Helical" evidence="6">
    <location>
        <begin position="105"/>
        <end position="124"/>
    </location>
</feature>
<dbReference type="GO" id="GO:0022857">
    <property type="term" value="F:transmembrane transporter activity"/>
    <property type="evidence" value="ECO:0007669"/>
    <property type="project" value="InterPro"/>
</dbReference>
<dbReference type="PANTHER" id="PTHR31218">
    <property type="entry name" value="WAT1-RELATED PROTEIN"/>
    <property type="match status" value="1"/>
</dbReference>
<name>A0AAP0FT47_9ASPA</name>
<evidence type="ECO:0000313" key="9">
    <source>
        <dbReference type="Proteomes" id="UP001418222"/>
    </source>
</evidence>
<comment type="similarity">
    <text evidence="2 6">Belongs to the drug/metabolite transporter (DMT) superfamily. Plant drug/metabolite exporter (P-DME) (TC 2.A.7.4) family.</text>
</comment>
<feature type="transmembrane region" description="Helical" evidence="6">
    <location>
        <begin position="42"/>
        <end position="63"/>
    </location>
</feature>
<evidence type="ECO:0000256" key="4">
    <source>
        <dbReference type="ARBA" id="ARBA00022989"/>
    </source>
</evidence>
<keyword evidence="3 6" id="KW-0812">Transmembrane</keyword>
<proteinExistence type="inferred from homology"/>
<feature type="transmembrane region" description="Helical" evidence="6">
    <location>
        <begin position="75"/>
        <end position="99"/>
    </location>
</feature>
<dbReference type="AlphaFoldDB" id="A0AAP0FT47"/>
<feature type="domain" description="EamA" evidence="7">
    <location>
        <begin position="14"/>
        <end position="154"/>
    </location>
</feature>
<evidence type="ECO:0000256" key="5">
    <source>
        <dbReference type="ARBA" id="ARBA00023136"/>
    </source>
</evidence>
<reference evidence="8 9" key="1">
    <citation type="journal article" date="2022" name="Nat. Plants">
        <title>Genomes of leafy and leafless Platanthera orchids illuminate the evolution of mycoheterotrophy.</title>
        <authorList>
            <person name="Li M.H."/>
            <person name="Liu K.W."/>
            <person name="Li Z."/>
            <person name="Lu H.C."/>
            <person name="Ye Q.L."/>
            <person name="Zhang D."/>
            <person name="Wang J.Y."/>
            <person name="Li Y.F."/>
            <person name="Zhong Z.M."/>
            <person name="Liu X."/>
            <person name="Yu X."/>
            <person name="Liu D.K."/>
            <person name="Tu X.D."/>
            <person name="Liu B."/>
            <person name="Hao Y."/>
            <person name="Liao X.Y."/>
            <person name="Jiang Y.T."/>
            <person name="Sun W.H."/>
            <person name="Chen J."/>
            <person name="Chen Y.Q."/>
            <person name="Ai Y."/>
            <person name="Zhai J.W."/>
            <person name="Wu S.S."/>
            <person name="Zhou Z."/>
            <person name="Hsiao Y.Y."/>
            <person name="Wu W.L."/>
            <person name="Chen Y.Y."/>
            <person name="Lin Y.F."/>
            <person name="Hsu J.L."/>
            <person name="Li C.Y."/>
            <person name="Wang Z.W."/>
            <person name="Zhao X."/>
            <person name="Zhong W.Y."/>
            <person name="Ma X.K."/>
            <person name="Ma L."/>
            <person name="Huang J."/>
            <person name="Chen G.Z."/>
            <person name="Huang M.Z."/>
            <person name="Huang L."/>
            <person name="Peng D.H."/>
            <person name="Luo Y.B."/>
            <person name="Zou S.Q."/>
            <person name="Chen S.P."/>
            <person name="Lan S."/>
            <person name="Tsai W.C."/>
            <person name="Van de Peer Y."/>
            <person name="Liu Z.J."/>
        </authorList>
    </citation>
    <scope>NUCLEOTIDE SEQUENCE [LARGE SCALE GENOMIC DNA]</scope>
    <source>
        <strain evidence="8">Lor287</strain>
    </source>
</reference>
<dbReference type="InterPro" id="IPR030184">
    <property type="entry name" value="WAT1-related"/>
</dbReference>
<gene>
    <name evidence="8" type="ORF">KSP39_PZI023569</name>
</gene>
<protein>
    <recommendedName>
        <fullName evidence="6">WAT1-related protein</fullName>
    </recommendedName>
</protein>
<comment type="subcellular location">
    <subcellularLocation>
        <location evidence="1 6">Membrane</location>
        <topology evidence="1 6">Multi-pass membrane protein</topology>
    </subcellularLocation>
</comment>
<dbReference type="Pfam" id="PF00892">
    <property type="entry name" value="EamA"/>
    <property type="match status" value="2"/>
</dbReference>
<dbReference type="EMBL" id="JBBWWQ010000021">
    <property type="protein sequence ID" value="KAK8913714.1"/>
    <property type="molecule type" value="Genomic_DNA"/>
</dbReference>
<feature type="transmembrane region" description="Helical" evidence="6">
    <location>
        <begin position="136"/>
        <end position="156"/>
    </location>
</feature>
<feature type="domain" description="EamA" evidence="7">
    <location>
        <begin position="185"/>
        <end position="323"/>
    </location>
</feature>
<evidence type="ECO:0000256" key="3">
    <source>
        <dbReference type="ARBA" id="ARBA00022692"/>
    </source>
</evidence>
<evidence type="ECO:0000256" key="6">
    <source>
        <dbReference type="RuleBase" id="RU363077"/>
    </source>
</evidence>
<dbReference type="GO" id="GO:0016020">
    <property type="term" value="C:membrane"/>
    <property type="evidence" value="ECO:0007669"/>
    <property type="project" value="UniProtKB-SubCell"/>
</dbReference>
<feature type="transmembrane region" description="Helical" evidence="6">
    <location>
        <begin position="215"/>
        <end position="236"/>
    </location>
</feature>
<keyword evidence="5 6" id="KW-0472">Membrane</keyword>
<dbReference type="InterPro" id="IPR037185">
    <property type="entry name" value="EmrE-like"/>
</dbReference>
<comment type="caution">
    <text evidence="8">The sequence shown here is derived from an EMBL/GenBank/DDBJ whole genome shotgun (WGS) entry which is preliminary data.</text>
</comment>
<dbReference type="InterPro" id="IPR000620">
    <property type="entry name" value="EamA_dom"/>
</dbReference>
<evidence type="ECO:0000313" key="8">
    <source>
        <dbReference type="EMBL" id="KAK8913714.1"/>
    </source>
</evidence>